<gene>
    <name evidence="2" type="ORF">A2W58_02970</name>
</gene>
<evidence type="ECO:0000313" key="3">
    <source>
        <dbReference type="Proteomes" id="UP000179264"/>
    </source>
</evidence>
<accession>A0A1G2T7A9</accession>
<dbReference type="PROSITE" id="PS51354">
    <property type="entry name" value="GLUTAREDOXIN_2"/>
    <property type="match status" value="1"/>
</dbReference>
<dbReference type="InterPro" id="IPR036249">
    <property type="entry name" value="Thioredoxin-like_sf"/>
</dbReference>
<dbReference type="AlphaFoldDB" id="A0A1G2T7A9"/>
<dbReference type="InterPro" id="IPR051548">
    <property type="entry name" value="Grx-like_ET"/>
</dbReference>
<dbReference type="CDD" id="cd02976">
    <property type="entry name" value="NrdH"/>
    <property type="match status" value="1"/>
</dbReference>
<dbReference type="SUPFAM" id="SSF52833">
    <property type="entry name" value="Thioredoxin-like"/>
    <property type="match status" value="1"/>
</dbReference>
<dbReference type="GO" id="GO:0045454">
    <property type="term" value="P:cell redox homeostasis"/>
    <property type="evidence" value="ECO:0007669"/>
    <property type="project" value="TreeGrafter"/>
</dbReference>
<proteinExistence type="predicted"/>
<sequence>MKVTIYSTPTCHFCSMAKEYFKANSIPYEEFDVASNMEKRKEMMEKSGQLGVPVILVGDKVVVGFDRPKLAQLLDIK</sequence>
<dbReference type="PANTHER" id="PTHR34386">
    <property type="entry name" value="GLUTAREDOXIN"/>
    <property type="match status" value="1"/>
</dbReference>
<dbReference type="PANTHER" id="PTHR34386:SF1">
    <property type="entry name" value="GLUTAREDOXIN-LIKE PROTEIN NRDH"/>
    <property type="match status" value="1"/>
</dbReference>
<name>A0A1G2T7A9_9BACT</name>
<dbReference type="InterPro" id="IPR011911">
    <property type="entry name" value="GlrX_YruB"/>
</dbReference>
<dbReference type="Proteomes" id="UP000179264">
    <property type="component" value="Unassembled WGS sequence"/>
</dbReference>
<feature type="domain" description="Glutaredoxin" evidence="1">
    <location>
        <begin position="3"/>
        <end position="62"/>
    </location>
</feature>
<reference evidence="2 3" key="1">
    <citation type="journal article" date="2016" name="Nat. Commun.">
        <title>Thousands of microbial genomes shed light on interconnected biogeochemical processes in an aquifer system.</title>
        <authorList>
            <person name="Anantharaman K."/>
            <person name="Brown C.T."/>
            <person name="Hug L.A."/>
            <person name="Sharon I."/>
            <person name="Castelle C.J."/>
            <person name="Probst A.J."/>
            <person name="Thomas B.C."/>
            <person name="Singh A."/>
            <person name="Wilkins M.J."/>
            <person name="Karaoz U."/>
            <person name="Brodie E.L."/>
            <person name="Williams K.H."/>
            <person name="Hubbard S.S."/>
            <person name="Banfield J.F."/>
        </authorList>
    </citation>
    <scope>NUCLEOTIDE SEQUENCE [LARGE SCALE GENOMIC DNA]</scope>
</reference>
<dbReference type="Gene3D" id="3.40.30.10">
    <property type="entry name" value="Glutaredoxin"/>
    <property type="match status" value="1"/>
</dbReference>
<evidence type="ECO:0000313" key="2">
    <source>
        <dbReference type="EMBL" id="OHA93165.1"/>
    </source>
</evidence>
<dbReference type="NCBIfam" id="TIGR02196">
    <property type="entry name" value="GlrX_YruB"/>
    <property type="match status" value="1"/>
</dbReference>
<dbReference type="GO" id="GO:0009055">
    <property type="term" value="F:electron transfer activity"/>
    <property type="evidence" value="ECO:0007669"/>
    <property type="project" value="TreeGrafter"/>
</dbReference>
<organism evidence="2 3">
    <name type="scientific">Candidatus Zambryskibacteria bacterium RIFCSPHIGHO2_02_38_10.5</name>
    <dbReference type="NCBI Taxonomy" id="1802742"/>
    <lineage>
        <taxon>Bacteria</taxon>
        <taxon>Candidatus Zambryskiibacteriota</taxon>
    </lineage>
</organism>
<dbReference type="EMBL" id="MHVL01000026">
    <property type="protein sequence ID" value="OHA93165.1"/>
    <property type="molecule type" value="Genomic_DNA"/>
</dbReference>
<evidence type="ECO:0000259" key="1">
    <source>
        <dbReference type="Pfam" id="PF00462"/>
    </source>
</evidence>
<dbReference type="NCBIfam" id="NF041212">
    <property type="entry name" value="Uxx_star"/>
    <property type="match status" value="1"/>
</dbReference>
<protein>
    <submittedName>
        <fullName evidence="2">NrdH-redoxin</fullName>
    </submittedName>
</protein>
<dbReference type="Pfam" id="PF00462">
    <property type="entry name" value="Glutaredoxin"/>
    <property type="match status" value="1"/>
</dbReference>
<comment type="caution">
    <text evidence="2">The sequence shown here is derived from an EMBL/GenBank/DDBJ whole genome shotgun (WGS) entry which is preliminary data.</text>
</comment>
<dbReference type="InterPro" id="IPR002109">
    <property type="entry name" value="Glutaredoxin"/>
</dbReference>